<name>A0A1N7SX69_9BURK</name>
<sequence>MFPDPGMTVAAIDRLVHHSTIFEMNVESYRRRTASDKQNSRRRQSSGDNQQQGATTMTG</sequence>
<comment type="caution">
    <text evidence="3">The sequence shown here is derived from an EMBL/GenBank/DDBJ whole genome shotgun (WGS) entry which is preliminary data.</text>
</comment>
<dbReference type="InterPro" id="IPR002611">
    <property type="entry name" value="IstB_ATP-bd"/>
</dbReference>
<evidence type="ECO:0000256" key="1">
    <source>
        <dbReference type="SAM" id="MobiDB-lite"/>
    </source>
</evidence>
<dbReference type="GO" id="GO:0005524">
    <property type="term" value="F:ATP binding"/>
    <property type="evidence" value="ECO:0007669"/>
    <property type="project" value="InterPro"/>
</dbReference>
<feature type="domain" description="IstB-like ATP-binding" evidence="2">
    <location>
        <begin position="2"/>
        <end position="35"/>
    </location>
</feature>
<evidence type="ECO:0000259" key="2">
    <source>
        <dbReference type="Pfam" id="PF01695"/>
    </source>
</evidence>
<evidence type="ECO:0000313" key="3">
    <source>
        <dbReference type="EMBL" id="SIT51972.1"/>
    </source>
</evidence>
<gene>
    <name evidence="3" type="ORF">BN2476_1590001</name>
</gene>
<feature type="compositionally biased region" description="Basic and acidic residues" evidence="1">
    <location>
        <begin position="28"/>
        <end position="39"/>
    </location>
</feature>
<dbReference type="Pfam" id="PF01695">
    <property type="entry name" value="IstB_IS21"/>
    <property type="match status" value="1"/>
</dbReference>
<dbReference type="Proteomes" id="UP000195569">
    <property type="component" value="Unassembled WGS sequence"/>
</dbReference>
<accession>A0A1N7SX69</accession>
<evidence type="ECO:0000313" key="4">
    <source>
        <dbReference type="Proteomes" id="UP000195569"/>
    </source>
</evidence>
<organism evidence="3 4">
    <name type="scientific">Paraburkholderia piptadeniae</name>
    <dbReference type="NCBI Taxonomy" id="1701573"/>
    <lineage>
        <taxon>Bacteria</taxon>
        <taxon>Pseudomonadati</taxon>
        <taxon>Pseudomonadota</taxon>
        <taxon>Betaproteobacteria</taxon>
        <taxon>Burkholderiales</taxon>
        <taxon>Burkholderiaceae</taxon>
        <taxon>Paraburkholderia</taxon>
    </lineage>
</organism>
<feature type="compositionally biased region" description="Polar residues" evidence="1">
    <location>
        <begin position="46"/>
        <end position="59"/>
    </location>
</feature>
<dbReference type="EMBL" id="CYGY02000159">
    <property type="protein sequence ID" value="SIT51972.1"/>
    <property type="molecule type" value="Genomic_DNA"/>
</dbReference>
<dbReference type="AlphaFoldDB" id="A0A1N7SX69"/>
<proteinExistence type="predicted"/>
<keyword evidence="4" id="KW-1185">Reference proteome</keyword>
<feature type="region of interest" description="Disordered" evidence="1">
    <location>
        <begin position="26"/>
        <end position="59"/>
    </location>
</feature>
<reference evidence="3" key="1">
    <citation type="submission" date="2016-12" db="EMBL/GenBank/DDBJ databases">
        <authorList>
            <person name="Moulin L."/>
        </authorList>
    </citation>
    <scope>NUCLEOTIDE SEQUENCE [LARGE SCALE GENOMIC DNA]</scope>
    <source>
        <strain evidence="3">STM 7183</strain>
    </source>
</reference>
<protein>
    <submittedName>
        <fullName evidence="3">Transopsase, IS21 family</fullName>
    </submittedName>
</protein>